<reference evidence="3 4" key="1">
    <citation type="submission" date="2018-08" db="EMBL/GenBank/DDBJ databases">
        <title>Bacillus jemisoniae sp. nov., Bacillus chryseoplanitiae sp. nov., Bacillus resnikiae sp. nov., and Bacillus frankliniae sp. nov., isolated from Viking spacecraft and associated surfaces.</title>
        <authorList>
            <person name="Seuylemezian A."/>
            <person name="Vaishampayan P."/>
        </authorList>
    </citation>
    <scope>NUCLEOTIDE SEQUENCE [LARGE SCALE GENOMIC DNA]</scope>
    <source>
        <strain evidence="3 4">JJ-247</strain>
    </source>
</reference>
<dbReference type="Pfam" id="PF12732">
    <property type="entry name" value="YtxH"/>
    <property type="match status" value="1"/>
</dbReference>
<protein>
    <submittedName>
        <fullName evidence="3">YtxH domain-containing protein</fullName>
    </submittedName>
</protein>
<evidence type="ECO:0000256" key="2">
    <source>
        <dbReference type="SAM" id="Phobius"/>
    </source>
</evidence>
<keyword evidence="2" id="KW-0472">Membrane</keyword>
<dbReference type="OrthoDB" id="9810874at2"/>
<keyword evidence="4" id="KW-1185">Reference proteome</keyword>
<evidence type="ECO:0000313" key="4">
    <source>
        <dbReference type="Proteomes" id="UP000265816"/>
    </source>
</evidence>
<dbReference type="AlphaFoldDB" id="A0A398AZV7"/>
<dbReference type="Proteomes" id="UP000265816">
    <property type="component" value="Unassembled WGS sequence"/>
</dbReference>
<feature type="region of interest" description="Disordered" evidence="1">
    <location>
        <begin position="94"/>
        <end position="132"/>
    </location>
</feature>
<name>A0A398AZV7_9BACI</name>
<dbReference type="InterPro" id="IPR024623">
    <property type="entry name" value="YtxH"/>
</dbReference>
<accession>A0A398AZV7</accession>
<dbReference type="PANTHER" id="PTHR35792:SF1">
    <property type="entry name" value="SLL0268 PROTEIN"/>
    <property type="match status" value="1"/>
</dbReference>
<dbReference type="InterPro" id="IPR052928">
    <property type="entry name" value="Desiccation-related_membrane"/>
</dbReference>
<organism evidence="3 4">
    <name type="scientific">Mesobacillus zeae</name>
    <dbReference type="NCBI Taxonomy" id="1917180"/>
    <lineage>
        <taxon>Bacteria</taxon>
        <taxon>Bacillati</taxon>
        <taxon>Bacillota</taxon>
        <taxon>Bacilli</taxon>
        <taxon>Bacillales</taxon>
        <taxon>Bacillaceae</taxon>
        <taxon>Mesobacillus</taxon>
    </lineage>
</organism>
<dbReference type="PANTHER" id="PTHR35792">
    <property type="entry name" value="GENERAL STRESS PROTEIN"/>
    <property type="match status" value="1"/>
</dbReference>
<dbReference type="RefSeq" id="WP_119113951.1">
    <property type="nucleotide sequence ID" value="NZ_CBCSEO010000003.1"/>
</dbReference>
<dbReference type="EMBL" id="QWVT01000029">
    <property type="protein sequence ID" value="RID83105.1"/>
    <property type="molecule type" value="Genomic_DNA"/>
</dbReference>
<keyword evidence="2" id="KW-0812">Transmembrane</keyword>
<comment type="caution">
    <text evidence="3">The sequence shown here is derived from an EMBL/GenBank/DDBJ whole genome shotgun (WGS) entry which is preliminary data.</text>
</comment>
<evidence type="ECO:0000256" key="1">
    <source>
        <dbReference type="SAM" id="MobiDB-lite"/>
    </source>
</evidence>
<proteinExistence type="predicted"/>
<gene>
    <name evidence="3" type="ORF">D1970_16420</name>
</gene>
<feature type="transmembrane region" description="Helical" evidence="2">
    <location>
        <begin position="18"/>
        <end position="37"/>
    </location>
</feature>
<evidence type="ECO:0000313" key="3">
    <source>
        <dbReference type="EMBL" id="RID83105.1"/>
    </source>
</evidence>
<keyword evidence="2" id="KW-1133">Transmembrane helix</keyword>
<sequence>MNREYNSKMNSESSSRDFVTGAVIGGLAGALAALLLAPKSGREMRSCLNDQTTTILGKTDKLRQAAMAKSGELASVAKDKASTLTQQSANLLNKVKGGNSEGNEGPAGDLDNVTTSMAETNSMGQTHTATGEEIQKKLAETQKAFDETENKLNQ</sequence>
<feature type="compositionally biased region" description="Polar residues" evidence="1">
    <location>
        <begin position="112"/>
        <end position="129"/>
    </location>
</feature>